<feature type="region of interest" description="Disordered" evidence="1">
    <location>
        <begin position="101"/>
        <end position="122"/>
    </location>
</feature>
<sequence length="136" mass="15981">KSDTFAKSTAENEVQEKSKTAIKLQEHTQRLEIISDDGKQQVLHLQESLLAEQQRSSKHSEESEKLRKQLIEAQQCAKQNRNEAEQMKDRMRAVQQELETKQRLLSEVNTNEDNRNHEKLEEMKQYCESLQADNEK</sequence>
<reference evidence="2" key="1">
    <citation type="submission" date="2021-03" db="EMBL/GenBank/DDBJ databases">
        <authorList>
            <person name="Tran Van P."/>
        </authorList>
    </citation>
    <scope>NUCLEOTIDE SEQUENCE</scope>
</reference>
<keyword evidence="3" id="KW-1185">Reference proteome</keyword>
<proteinExistence type="predicted"/>
<evidence type="ECO:0000256" key="1">
    <source>
        <dbReference type="SAM" id="MobiDB-lite"/>
    </source>
</evidence>
<name>A0ABN7NYN0_TIMPD</name>
<organism evidence="2 3">
    <name type="scientific">Timema podura</name>
    <name type="common">Walking stick</name>
    <dbReference type="NCBI Taxonomy" id="61482"/>
    <lineage>
        <taxon>Eukaryota</taxon>
        <taxon>Metazoa</taxon>
        <taxon>Ecdysozoa</taxon>
        <taxon>Arthropoda</taxon>
        <taxon>Hexapoda</taxon>
        <taxon>Insecta</taxon>
        <taxon>Pterygota</taxon>
        <taxon>Neoptera</taxon>
        <taxon>Polyneoptera</taxon>
        <taxon>Phasmatodea</taxon>
        <taxon>Timematodea</taxon>
        <taxon>Timematoidea</taxon>
        <taxon>Timematidae</taxon>
        <taxon>Timema</taxon>
    </lineage>
</organism>
<evidence type="ECO:0000313" key="2">
    <source>
        <dbReference type="EMBL" id="CAG2059980.1"/>
    </source>
</evidence>
<comment type="caution">
    <text evidence="2">The sequence shown here is derived from an EMBL/GenBank/DDBJ whole genome shotgun (WGS) entry which is preliminary data.</text>
</comment>
<evidence type="ECO:0000313" key="3">
    <source>
        <dbReference type="Proteomes" id="UP001153148"/>
    </source>
</evidence>
<protein>
    <submittedName>
        <fullName evidence="2">Uncharacterized protein</fullName>
    </submittedName>
</protein>
<feature type="non-terminal residue" evidence="2">
    <location>
        <position position="1"/>
    </location>
</feature>
<dbReference type="EMBL" id="CAJPIN010011097">
    <property type="protein sequence ID" value="CAG2059980.1"/>
    <property type="molecule type" value="Genomic_DNA"/>
</dbReference>
<feature type="compositionally biased region" description="Basic and acidic residues" evidence="1">
    <location>
        <begin position="112"/>
        <end position="122"/>
    </location>
</feature>
<gene>
    <name evidence="2" type="ORF">TPAB3V08_LOCUS6938</name>
</gene>
<accession>A0ABN7NYN0</accession>
<dbReference type="Proteomes" id="UP001153148">
    <property type="component" value="Unassembled WGS sequence"/>
</dbReference>